<accession>A0ABD3HPG1</accession>
<sequence length="187" mass="20980">MGENQPAPTFFLEATPKKWKRARKPVVDDATNEEYTSIELRETSVAKGTTSAQVEEKIGEVVTTLAAEWKDQAICAVTKLIKASPTPPPSLSYASFVQLRGLQDTNSKLKEIVRGQHDQLTVLVAKHTRLQVIFRELETKALVLETAYGMCAKAKEVNKFIFAQYVDTLKSKIEDVTRILELESLFH</sequence>
<keyword evidence="2" id="KW-1185">Reference proteome</keyword>
<protein>
    <submittedName>
        <fullName evidence="1">Uncharacterized protein</fullName>
    </submittedName>
</protein>
<dbReference type="AlphaFoldDB" id="A0ABD3HPG1"/>
<reference evidence="1 2" key="1">
    <citation type="submission" date="2024-09" db="EMBL/GenBank/DDBJ databases">
        <title>Chromosome-scale assembly of Riccia sorocarpa.</title>
        <authorList>
            <person name="Paukszto L."/>
        </authorList>
    </citation>
    <scope>NUCLEOTIDE SEQUENCE [LARGE SCALE GENOMIC DNA]</scope>
    <source>
        <strain evidence="1">LP-2024</strain>
        <tissue evidence="1">Aerial parts of the thallus</tissue>
    </source>
</reference>
<name>A0ABD3HPG1_9MARC</name>
<dbReference type="EMBL" id="JBJQOH010000003">
    <property type="protein sequence ID" value="KAL3693450.1"/>
    <property type="molecule type" value="Genomic_DNA"/>
</dbReference>
<dbReference type="Proteomes" id="UP001633002">
    <property type="component" value="Unassembled WGS sequence"/>
</dbReference>
<evidence type="ECO:0000313" key="2">
    <source>
        <dbReference type="Proteomes" id="UP001633002"/>
    </source>
</evidence>
<evidence type="ECO:0000313" key="1">
    <source>
        <dbReference type="EMBL" id="KAL3693450.1"/>
    </source>
</evidence>
<proteinExistence type="predicted"/>
<gene>
    <name evidence="1" type="ORF">R1sor_007101</name>
</gene>
<comment type="caution">
    <text evidence="1">The sequence shown here is derived from an EMBL/GenBank/DDBJ whole genome shotgun (WGS) entry which is preliminary data.</text>
</comment>
<organism evidence="1 2">
    <name type="scientific">Riccia sorocarpa</name>
    <dbReference type="NCBI Taxonomy" id="122646"/>
    <lineage>
        <taxon>Eukaryota</taxon>
        <taxon>Viridiplantae</taxon>
        <taxon>Streptophyta</taxon>
        <taxon>Embryophyta</taxon>
        <taxon>Marchantiophyta</taxon>
        <taxon>Marchantiopsida</taxon>
        <taxon>Marchantiidae</taxon>
        <taxon>Marchantiales</taxon>
        <taxon>Ricciaceae</taxon>
        <taxon>Riccia</taxon>
    </lineage>
</organism>